<reference evidence="2 3" key="1">
    <citation type="submission" date="2020-02" db="EMBL/GenBank/DDBJ databases">
        <title>Characterization of phylogenetic diversity of novel bifidobacterial species isolated in Czech ZOOs.</title>
        <authorList>
            <person name="Lugli G.A."/>
            <person name="Vera N.B."/>
            <person name="Ventura M."/>
        </authorList>
    </citation>
    <scope>NUCLEOTIDE SEQUENCE [LARGE SCALE GENOMIC DNA]</scope>
    <source>
        <strain evidence="2 3">DSM 109957</strain>
    </source>
</reference>
<dbReference type="Pfam" id="PF13730">
    <property type="entry name" value="HTH_36"/>
    <property type="match status" value="1"/>
</dbReference>
<name>A0A7Y0EN70_9BIFI</name>
<dbReference type="Gene3D" id="1.10.10.10">
    <property type="entry name" value="Winged helix-like DNA-binding domain superfamily/Winged helix DNA-binding domain"/>
    <property type="match status" value="1"/>
</dbReference>
<feature type="compositionally biased region" description="Polar residues" evidence="1">
    <location>
        <begin position="192"/>
        <end position="204"/>
    </location>
</feature>
<evidence type="ECO:0000256" key="1">
    <source>
        <dbReference type="SAM" id="MobiDB-lite"/>
    </source>
</evidence>
<gene>
    <name evidence="2" type="ORF">G1C95_0568</name>
</gene>
<dbReference type="InterPro" id="IPR036388">
    <property type="entry name" value="WH-like_DNA-bd_sf"/>
</dbReference>
<accession>A0A7Y0EN70</accession>
<evidence type="ECO:0008006" key="4">
    <source>
        <dbReference type="Google" id="ProtNLM"/>
    </source>
</evidence>
<dbReference type="AlphaFoldDB" id="A0A7Y0EN70"/>
<feature type="compositionally biased region" description="Basic and acidic residues" evidence="1">
    <location>
        <begin position="100"/>
        <end position="109"/>
    </location>
</feature>
<sequence length="450" mass="50668">MSIQALSRVFTLKRLIEDPYAQLVLINLADNADEHGRNSFPGIKKMARNSCMCERSVQRKLRWLEENGFIRKSEATEVIQYLPEYKRPTVWEICMDRDETLPAPTDRKPRTSCRGGSQMEEADDTEQDADSGACEAPGASQSPGAGKTPGGSKTPDALRVTSPVTVQSPKPSYEPITPLSPKGDISPRGDSAGNSTTTISQSSDAPDRDDEPNQDFGFTSENHQSDGTFVGDNVSASDCDALLERFAELLAGEQVWAKPPRARDQRAAAKLLSEHSQMEILELVLWTAKNPFWRPKMLSMSEFARRWERLWQERRSEIEQRRIRVKRIKAGTMPAKDEEEKDPHAAVLVSCETVTQCPVFGYSSFQHGRSNSRIAFAQNHLNGSIRRDKCPVCAYDERNLALHGNTRTAEAVKRARVEADEQTKRWKEHLRQKEEKLAAFDRMLSMERSA</sequence>
<feature type="region of interest" description="Disordered" evidence="1">
    <location>
        <begin position="100"/>
        <end position="231"/>
    </location>
</feature>
<feature type="compositionally biased region" description="Acidic residues" evidence="1">
    <location>
        <begin position="120"/>
        <end position="129"/>
    </location>
</feature>
<evidence type="ECO:0000313" key="3">
    <source>
        <dbReference type="Proteomes" id="UP000532194"/>
    </source>
</evidence>
<evidence type="ECO:0000313" key="2">
    <source>
        <dbReference type="EMBL" id="NMM93383.1"/>
    </source>
</evidence>
<protein>
    <recommendedName>
        <fullName evidence="4">Helix-turn-helix domain-containing protein</fullName>
    </recommendedName>
</protein>
<organism evidence="2 3">
    <name type="scientific">Bifidobacterium oedipodis</name>
    <dbReference type="NCBI Taxonomy" id="2675322"/>
    <lineage>
        <taxon>Bacteria</taxon>
        <taxon>Bacillati</taxon>
        <taxon>Actinomycetota</taxon>
        <taxon>Actinomycetes</taxon>
        <taxon>Bifidobacteriales</taxon>
        <taxon>Bifidobacteriaceae</taxon>
        <taxon>Bifidobacterium</taxon>
    </lineage>
</organism>
<dbReference type="EMBL" id="JAAIII010000001">
    <property type="protein sequence ID" value="NMM93383.1"/>
    <property type="molecule type" value="Genomic_DNA"/>
</dbReference>
<comment type="caution">
    <text evidence="2">The sequence shown here is derived from an EMBL/GenBank/DDBJ whole genome shotgun (WGS) entry which is preliminary data.</text>
</comment>
<proteinExistence type="predicted"/>
<keyword evidence="3" id="KW-1185">Reference proteome</keyword>
<dbReference type="Proteomes" id="UP000532194">
    <property type="component" value="Unassembled WGS sequence"/>
</dbReference>
<feature type="compositionally biased region" description="Polar residues" evidence="1">
    <location>
        <begin position="216"/>
        <end position="227"/>
    </location>
</feature>
<dbReference type="RefSeq" id="WP_205832662.1">
    <property type="nucleotide sequence ID" value="NZ_JAAIII010000001.1"/>
</dbReference>